<dbReference type="PANTHER" id="PTHR39217">
    <property type="match status" value="1"/>
</dbReference>
<organism evidence="1 2">
    <name type="scientific">Miniimonas arenae</name>
    <dbReference type="NCBI Taxonomy" id="676201"/>
    <lineage>
        <taxon>Bacteria</taxon>
        <taxon>Bacillati</taxon>
        <taxon>Actinomycetota</taxon>
        <taxon>Actinomycetes</taxon>
        <taxon>Micrococcales</taxon>
        <taxon>Beutenbergiaceae</taxon>
        <taxon>Miniimonas</taxon>
    </lineage>
</organism>
<reference evidence="1 2" key="1">
    <citation type="submission" date="2019-06" db="EMBL/GenBank/DDBJ databases">
        <title>Draft genome sequence of Miniimonas arenae KCTC 19750T isolated from sea sand.</title>
        <authorList>
            <person name="Park S.-J."/>
        </authorList>
    </citation>
    <scope>NUCLEOTIDE SEQUENCE [LARGE SCALE GENOMIC DNA]</scope>
    <source>
        <strain evidence="1 2">KCTC 19750</strain>
    </source>
</reference>
<dbReference type="EMBL" id="VENP01000067">
    <property type="protein sequence ID" value="TNU73077.1"/>
    <property type="molecule type" value="Genomic_DNA"/>
</dbReference>
<evidence type="ECO:0000313" key="1">
    <source>
        <dbReference type="EMBL" id="TNU73077.1"/>
    </source>
</evidence>
<proteinExistence type="predicted"/>
<name>A0A5C5BA73_9MICO</name>
<evidence type="ECO:0000313" key="2">
    <source>
        <dbReference type="Proteomes" id="UP000313849"/>
    </source>
</evidence>
<dbReference type="InterPro" id="IPR053191">
    <property type="entry name" value="DcsG_Biosynth_Enzyme"/>
</dbReference>
<dbReference type="OrthoDB" id="3373978at2"/>
<evidence type="ECO:0008006" key="3">
    <source>
        <dbReference type="Google" id="ProtNLM"/>
    </source>
</evidence>
<gene>
    <name evidence="1" type="ORF">FH969_13350</name>
</gene>
<dbReference type="PANTHER" id="PTHR39217:SF1">
    <property type="entry name" value="GLUTATHIONE SYNTHETASE"/>
    <property type="match status" value="1"/>
</dbReference>
<dbReference type="AlphaFoldDB" id="A0A5C5BA73"/>
<dbReference type="Proteomes" id="UP000313849">
    <property type="component" value="Unassembled WGS sequence"/>
</dbReference>
<sequence length="299" mass="32107">MAIVTTDPAWYSPVDPDRDTAPLLDALHRRGARAEAVVWHDEGVDWAAFDVAVVRSTWDYAERPGDVEPWLDRAGRGTRLLNEPELIRWNLDKRYLAQLAEAGIAVVPTTYHLDPDHLPDALAAHGAYAACDLDAHVVIKPAVGAASRLTGLFRADDPAALALARAVLAEGNTVMLQPEVPELSAGAEKALYLVDGEVTHAIAKGALLARGGGLLGGVYEERPVVVEANDGERAFAREVLFAVGRVTGVATPLYARIDMVDSAAHGLVLLEAELFEPALNLHLVPHVTELVADAILRRV</sequence>
<accession>A0A5C5BA73</accession>
<comment type="caution">
    <text evidence="1">The sequence shown here is derived from an EMBL/GenBank/DDBJ whole genome shotgun (WGS) entry which is preliminary data.</text>
</comment>
<dbReference type="SUPFAM" id="SSF56059">
    <property type="entry name" value="Glutathione synthetase ATP-binding domain-like"/>
    <property type="match status" value="1"/>
</dbReference>
<keyword evidence="2" id="KW-1185">Reference proteome</keyword>
<protein>
    <recommendedName>
        <fullName evidence="3">ATP-grasp domain-containing protein</fullName>
    </recommendedName>
</protein>